<reference evidence="6" key="1">
    <citation type="submission" date="2017-02" db="EMBL/GenBank/DDBJ databases">
        <title>Draft Genome Sequence of the Salt Water Bacterium Oceanospirillum linum ATCC 11336.</title>
        <authorList>
            <person name="Trachtenberg A.M."/>
            <person name="Carney J.G."/>
            <person name="Linnane J.D."/>
            <person name="Rheaume B.A."/>
            <person name="Pitts N.L."/>
            <person name="Mykles D.L."/>
            <person name="Maclea K.S."/>
        </authorList>
    </citation>
    <scope>NUCLEOTIDE SEQUENCE [LARGE SCALE GENOMIC DNA]</scope>
    <source>
        <strain evidence="6">ATCC 11336</strain>
    </source>
</reference>
<dbReference type="GO" id="GO:0003700">
    <property type="term" value="F:DNA-binding transcription factor activity"/>
    <property type="evidence" value="ECO:0007669"/>
    <property type="project" value="InterPro"/>
</dbReference>
<keyword evidence="2" id="KW-0805">Transcription regulation</keyword>
<dbReference type="STRING" id="966.BTA35_0212210"/>
<organism evidence="6 7">
    <name type="scientific">Oceanospirillum linum</name>
    <dbReference type="NCBI Taxonomy" id="966"/>
    <lineage>
        <taxon>Bacteria</taxon>
        <taxon>Pseudomonadati</taxon>
        <taxon>Pseudomonadota</taxon>
        <taxon>Gammaproteobacteria</taxon>
        <taxon>Oceanospirillales</taxon>
        <taxon>Oceanospirillaceae</taxon>
        <taxon>Oceanospirillum</taxon>
    </lineage>
</organism>
<dbReference type="SUPFAM" id="SSF46785">
    <property type="entry name" value="Winged helix' DNA-binding domain"/>
    <property type="match status" value="1"/>
</dbReference>
<dbReference type="RefSeq" id="WP_078320097.1">
    <property type="nucleotide sequence ID" value="NZ_FXTS01000006.1"/>
</dbReference>
<dbReference type="Pfam" id="PF03466">
    <property type="entry name" value="LysR_substrate"/>
    <property type="match status" value="1"/>
</dbReference>
<dbReference type="InterPro" id="IPR036388">
    <property type="entry name" value="WH-like_DNA-bd_sf"/>
</dbReference>
<keyword evidence="7" id="KW-1185">Reference proteome</keyword>
<evidence type="ECO:0000313" key="6">
    <source>
        <dbReference type="EMBL" id="OOV86647.1"/>
    </source>
</evidence>
<feature type="domain" description="HTH lysR-type" evidence="5">
    <location>
        <begin position="8"/>
        <end position="65"/>
    </location>
</feature>
<dbReference type="InterPro" id="IPR036390">
    <property type="entry name" value="WH_DNA-bd_sf"/>
</dbReference>
<evidence type="ECO:0000256" key="2">
    <source>
        <dbReference type="ARBA" id="ARBA00023015"/>
    </source>
</evidence>
<dbReference type="EMBL" id="MTSD02000005">
    <property type="protein sequence ID" value="OOV86647.1"/>
    <property type="molecule type" value="Genomic_DNA"/>
</dbReference>
<dbReference type="PRINTS" id="PR00039">
    <property type="entry name" value="HTHLYSR"/>
</dbReference>
<keyword evidence="4" id="KW-0804">Transcription</keyword>
<accession>A0A1T1HA93</accession>
<proteinExistence type="inferred from homology"/>
<keyword evidence="3" id="KW-0238">DNA-binding</keyword>
<evidence type="ECO:0000256" key="1">
    <source>
        <dbReference type="ARBA" id="ARBA00009437"/>
    </source>
</evidence>
<dbReference type="GO" id="GO:0043565">
    <property type="term" value="F:sequence-specific DNA binding"/>
    <property type="evidence" value="ECO:0007669"/>
    <property type="project" value="TreeGrafter"/>
</dbReference>
<dbReference type="AlphaFoldDB" id="A0A1T1HA93"/>
<gene>
    <name evidence="6" type="ORF">BTA35_0212210</name>
</gene>
<dbReference type="CDD" id="cd08422">
    <property type="entry name" value="PBP2_CrgA_like"/>
    <property type="match status" value="1"/>
</dbReference>
<dbReference type="FunFam" id="1.10.10.10:FF:000001">
    <property type="entry name" value="LysR family transcriptional regulator"/>
    <property type="match status" value="1"/>
</dbReference>
<comment type="similarity">
    <text evidence="1">Belongs to the LysR transcriptional regulatory family.</text>
</comment>
<evidence type="ECO:0000313" key="7">
    <source>
        <dbReference type="Proteomes" id="UP000190064"/>
    </source>
</evidence>
<sequence length="304" mass="34309">MDTNKLIPLLPDMAAYVAVVETGSFTRAAEKLGITPSGVSRQVSRLEKALSAVLIERTTRRQTTTQLGREVYEQCRNMLDSAREAVSATESEATEVRGRLRIAVPKAFARQVLEPHLRQFMRRYPAISLHLQVTDQRLDPGYHDVDIVFVVAAEPLGHLVSKNIGPVRSVLCASPDYLQRRGWPQQPVDLMAHDCIPLGLFEQDNHWLLTQGERKEKISVDGRYLNNHSEMRLLAVKDGFGIGIFPDFVVRNALSEGDVVEVLPDWTLHSDFQGGVYMQYLPMRFMPGKIRAFIDFIVDLDLLV</sequence>
<evidence type="ECO:0000256" key="3">
    <source>
        <dbReference type="ARBA" id="ARBA00023125"/>
    </source>
</evidence>
<comment type="caution">
    <text evidence="6">The sequence shown here is derived from an EMBL/GenBank/DDBJ whole genome shotgun (WGS) entry which is preliminary data.</text>
</comment>
<dbReference type="SUPFAM" id="SSF53850">
    <property type="entry name" value="Periplasmic binding protein-like II"/>
    <property type="match status" value="1"/>
</dbReference>
<evidence type="ECO:0000259" key="5">
    <source>
        <dbReference type="PROSITE" id="PS50931"/>
    </source>
</evidence>
<dbReference type="Pfam" id="PF00126">
    <property type="entry name" value="HTH_1"/>
    <property type="match status" value="1"/>
</dbReference>
<dbReference type="GO" id="GO:0006351">
    <property type="term" value="P:DNA-templated transcription"/>
    <property type="evidence" value="ECO:0007669"/>
    <property type="project" value="TreeGrafter"/>
</dbReference>
<dbReference type="InterPro" id="IPR005119">
    <property type="entry name" value="LysR_subst-bd"/>
</dbReference>
<dbReference type="InterPro" id="IPR000847">
    <property type="entry name" value="LysR_HTH_N"/>
</dbReference>
<dbReference type="PROSITE" id="PS50931">
    <property type="entry name" value="HTH_LYSR"/>
    <property type="match status" value="1"/>
</dbReference>
<dbReference type="Gene3D" id="3.40.190.290">
    <property type="match status" value="1"/>
</dbReference>
<name>A0A1T1HA93_OCELI</name>
<dbReference type="PANTHER" id="PTHR30537">
    <property type="entry name" value="HTH-TYPE TRANSCRIPTIONAL REGULATOR"/>
    <property type="match status" value="1"/>
</dbReference>
<dbReference type="PANTHER" id="PTHR30537:SF5">
    <property type="entry name" value="HTH-TYPE TRANSCRIPTIONAL ACTIVATOR TTDR-RELATED"/>
    <property type="match status" value="1"/>
</dbReference>
<dbReference type="Proteomes" id="UP000190064">
    <property type="component" value="Unassembled WGS sequence"/>
</dbReference>
<evidence type="ECO:0000256" key="4">
    <source>
        <dbReference type="ARBA" id="ARBA00023163"/>
    </source>
</evidence>
<protein>
    <submittedName>
        <fullName evidence="6">LysR family transcriptional regulator</fullName>
    </submittedName>
</protein>
<dbReference type="InterPro" id="IPR058163">
    <property type="entry name" value="LysR-type_TF_proteobact-type"/>
</dbReference>
<dbReference type="Gene3D" id="1.10.10.10">
    <property type="entry name" value="Winged helix-like DNA-binding domain superfamily/Winged helix DNA-binding domain"/>
    <property type="match status" value="1"/>
</dbReference>